<feature type="coiled-coil region" evidence="1">
    <location>
        <begin position="151"/>
        <end position="178"/>
    </location>
</feature>
<dbReference type="RefSeq" id="WP_138320579.1">
    <property type="nucleotide sequence ID" value="NZ_VCBC01000014.1"/>
</dbReference>
<sequence>MSQPILESGQKLLNALANHSDVVMHAFVNGRISEESHNEQVLKSLQKLGILWRPEPGEELRLRSHIRSLLEHSLRDESSRQLETNIQARLQTIKTVVSHYHEAMNDQGYAQAEVYLEDLTEQVYGLSDSLKSGVRNLWRRIHNEFGYVSSINAKIRENELAQKQVTQMREQLQLLQFDELTKLAGTSRPLRRLMVVHLQNCHSETSKELSSAQARLIELLGQFRQYLQSSQLLKGFIRHCRQKPQYQPKDPGMQNAVNPLFNRAAAIIKPAAISVNNIEHETDLSALVAGLKRINRKLDASDDKRQGQDVAIGDIEEISLVDDELHQAVEQYFCEVIDNASKVSAMQFMSDQSLNFDAEEWIYAVINGYQGLGFEEQEFFEMDTLGHQHPMFNNNFVIEDVRLGLR</sequence>
<dbReference type="EMBL" id="VCBC01000014">
    <property type="protein sequence ID" value="TLU61813.1"/>
    <property type="molecule type" value="Genomic_DNA"/>
</dbReference>
<accession>A0A5R9IEL5</accession>
<keyword evidence="2" id="KW-0670">Pyruvate</keyword>
<dbReference type="AlphaFoldDB" id="A0A5R9IEL5"/>
<evidence type="ECO:0000313" key="2">
    <source>
        <dbReference type="EMBL" id="TLU61813.1"/>
    </source>
</evidence>
<gene>
    <name evidence="2" type="ORF">FE810_13410</name>
</gene>
<comment type="caution">
    <text evidence="2">The sequence shown here is derived from an EMBL/GenBank/DDBJ whole genome shotgun (WGS) entry which is preliminary data.</text>
</comment>
<dbReference type="Proteomes" id="UP000307790">
    <property type="component" value="Unassembled WGS sequence"/>
</dbReference>
<evidence type="ECO:0000256" key="1">
    <source>
        <dbReference type="SAM" id="Coils"/>
    </source>
</evidence>
<keyword evidence="1" id="KW-0175">Coiled coil</keyword>
<evidence type="ECO:0000313" key="3">
    <source>
        <dbReference type="Proteomes" id="UP000307790"/>
    </source>
</evidence>
<dbReference type="OrthoDB" id="8565078at2"/>
<keyword evidence="3" id="KW-1185">Reference proteome</keyword>
<name>A0A5R9IEL5_9GAMM</name>
<proteinExistence type="predicted"/>
<organism evidence="2 3">
    <name type="scientific">Thalassotalea litorea</name>
    <dbReference type="NCBI Taxonomy" id="2020715"/>
    <lineage>
        <taxon>Bacteria</taxon>
        <taxon>Pseudomonadati</taxon>
        <taxon>Pseudomonadota</taxon>
        <taxon>Gammaproteobacteria</taxon>
        <taxon>Alteromonadales</taxon>
        <taxon>Colwelliaceae</taxon>
        <taxon>Thalassotalea</taxon>
    </lineage>
</organism>
<protein>
    <submittedName>
        <fullName evidence="2">Phosphoenolpyruvate carboxylase</fullName>
    </submittedName>
</protein>
<reference evidence="2 3" key="1">
    <citation type="submission" date="2019-05" db="EMBL/GenBank/DDBJ databases">
        <title>Genome sequences of Thalassotalea litorea 1K03283.</title>
        <authorList>
            <person name="Zhang D."/>
        </authorList>
    </citation>
    <scope>NUCLEOTIDE SEQUENCE [LARGE SCALE GENOMIC DNA]</scope>
    <source>
        <strain evidence="2 3">MCCC 1K03283</strain>
    </source>
</reference>